<accession>X8IXL1</accession>
<dbReference type="AlphaFoldDB" id="X8IXL1"/>
<comment type="caution">
    <text evidence="1">The sequence shown here is derived from an EMBL/GenBank/DDBJ whole genome shotgun (WGS) entry which is preliminary data.</text>
</comment>
<proteinExistence type="predicted"/>
<protein>
    <submittedName>
        <fullName evidence="1">Uncharacterized protein</fullName>
    </submittedName>
</protein>
<reference evidence="2" key="1">
    <citation type="journal article" date="2014" name="Genome Announc.">
        <title>Draft genome sequence of the plant-pathogenic soil fungus Rhizoctonia solani anastomosis group 3 strain Rhs1AP.</title>
        <authorList>
            <person name="Cubeta M.A."/>
            <person name="Thomas E."/>
            <person name="Dean R.A."/>
            <person name="Jabaji S."/>
            <person name="Neate S.M."/>
            <person name="Tavantzis S."/>
            <person name="Toda T."/>
            <person name="Vilgalys R."/>
            <person name="Bharathan N."/>
            <person name="Fedorova-Abrams N."/>
            <person name="Pakala S.B."/>
            <person name="Pakala S.M."/>
            <person name="Zafar N."/>
            <person name="Joardar V."/>
            <person name="Losada L."/>
            <person name="Nierman W.C."/>
        </authorList>
    </citation>
    <scope>NUCLEOTIDE SEQUENCE [LARGE SCALE GENOMIC DNA]</scope>
    <source>
        <strain evidence="2">AG-3</strain>
    </source>
</reference>
<dbReference type="Proteomes" id="UP000030108">
    <property type="component" value="Unassembled WGS sequence"/>
</dbReference>
<gene>
    <name evidence="1" type="ORF">RSOL_052500</name>
</gene>
<organism evidence="1 2">
    <name type="scientific">Rhizoctonia solani AG-3 Rhs1AP</name>
    <dbReference type="NCBI Taxonomy" id="1086054"/>
    <lineage>
        <taxon>Eukaryota</taxon>
        <taxon>Fungi</taxon>
        <taxon>Dikarya</taxon>
        <taxon>Basidiomycota</taxon>
        <taxon>Agaricomycotina</taxon>
        <taxon>Agaricomycetes</taxon>
        <taxon>Cantharellales</taxon>
        <taxon>Ceratobasidiaceae</taxon>
        <taxon>Rhizoctonia</taxon>
    </lineage>
</organism>
<sequence>MSDDELLDENGDIQLDEATNKLLYQDPDKFNAYLPLNKFQFGSEKNCDNFEKALPTESKLRTKHDPFPW</sequence>
<evidence type="ECO:0000313" key="2">
    <source>
        <dbReference type="Proteomes" id="UP000030108"/>
    </source>
</evidence>
<evidence type="ECO:0000313" key="1">
    <source>
        <dbReference type="EMBL" id="EUC54485.1"/>
    </source>
</evidence>
<feature type="non-terminal residue" evidence="1">
    <location>
        <position position="69"/>
    </location>
</feature>
<name>X8IXL1_9AGAM</name>
<dbReference type="EMBL" id="JATN01000322">
    <property type="protein sequence ID" value="EUC54485.1"/>
    <property type="molecule type" value="Genomic_DNA"/>
</dbReference>